<feature type="domain" description="ABC transporter" evidence="9">
    <location>
        <begin position="3"/>
        <end position="228"/>
    </location>
</feature>
<dbReference type="PANTHER" id="PTHR42711:SF5">
    <property type="entry name" value="ABC TRANSPORTER ATP-BINDING PROTEIN NATA"/>
    <property type="match status" value="1"/>
</dbReference>
<name>A0AB38QXX0_PARTM</name>
<dbReference type="EMBL" id="CP063414">
    <property type="protein sequence ID" value="UOE76646.1"/>
    <property type="molecule type" value="Genomic_DNA"/>
</dbReference>
<keyword evidence="3" id="KW-0813">Transport</keyword>
<dbReference type="GO" id="GO:0016887">
    <property type="term" value="F:ATP hydrolysis activity"/>
    <property type="evidence" value="ECO:0007669"/>
    <property type="project" value="InterPro"/>
</dbReference>
<evidence type="ECO:0000259" key="9">
    <source>
        <dbReference type="PROSITE" id="PS50893"/>
    </source>
</evidence>
<sequence>MIIEVEDLVVDYKGVQVVDHVSFSVEEGEIFGMIGPNGAGKTTTIECIEGIRENYSGSIRVLGLNPKVDRKKLYNLIGVQLQETSYQDKIKVWEICKMFSSFYANPLPYESLLNDFGLYDKVNSYVSKLSGGQRQKLAIILALIANPKIIFLDELSTGLDPQARRSMWELIKGLQKDGKTIYMTTHFMDEAEYLCNRIAIMDKGKVVAVDTVENLIKRFGLEETVVFKADELNLDEIERISGVTSLERRGSEVCVKGREINFVNNILNYLGNNQIRYRDLKVIQPSLEDVFLKITAEKSEGM</sequence>
<evidence type="ECO:0000256" key="6">
    <source>
        <dbReference type="ARBA" id="ARBA00022840"/>
    </source>
</evidence>
<dbReference type="FunFam" id="3.40.50.300:FF:000589">
    <property type="entry name" value="ABC transporter, ATP-binding subunit"/>
    <property type="match status" value="1"/>
</dbReference>
<evidence type="ECO:0000256" key="1">
    <source>
        <dbReference type="ARBA" id="ARBA00004236"/>
    </source>
</evidence>
<dbReference type="InterPro" id="IPR025302">
    <property type="entry name" value="DrrA1/2-like_C"/>
</dbReference>
<dbReference type="PROSITE" id="PS00211">
    <property type="entry name" value="ABC_TRANSPORTER_1"/>
    <property type="match status" value="1"/>
</dbReference>
<evidence type="ECO:0000256" key="4">
    <source>
        <dbReference type="ARBA" id="ARBA00022475"/>
    </source>
</evidence>
<dbReference type="InterPro" id="IPR027417">
    <property type="entry name" value="P-loop_NTPase"/>
</dbReference>
<keyword evidence="7" id="KW-1278">Translocase</keyword>
<evidence type="ECO:0000313" key="10">
    <source>
        <dbReference type="EMBL" id="UOE76646.1"/>
    </source>
</evidence>
<evidence type="ECO:0000313" key="11">
    <source>
        <dbReference type="Proteomes" id="UP001058458"/>
    </source>
</evidence>
<dbReference type="InterPro" id="IPR050763">
    <property type="entry name" value="ABC_transporter_ATP-binding"/>
</dbReference>
<evidence type="ECO:0000256" key="5">
    <source>
        <dbReference type="ARBA" id="ARBA00022741"/>
    </source>
</evidence>
<dbReference type="CDD" id="cd03230">
    <property type="entry name" value="ABC_DR_subfamily_A"/>
    <property type="match status" value="1"/>
</dbReference>
<proteinExistence type="inferred from homology"/>
<evidence type="ECO:0000256" key="2">
    <source>
        <dbReference type="ARBA" id="ARBA00005417"/>
    </source>
</evidence>
<dbReference type="InterPro" id="IPR017871">
    <property type="entry name" value="ABC_transporter-like_CS"/>
</dbReference>
<reference evidence="10" key="1">
    <citation type="submission" date="2020-10" db="EMBL/GenBank/DDBJ databases">
        <authorList>
            <person name="Delgado J.A."/>
            <person name="Gonzalez J.M."/>
        </authorList>
    </citation>
    <scope>NUCLEOTIDE SEQUENCE</scope>
    <source>
        <strain evidence="10">23.6</strain>
    </source>
</reference>
<comment type="subcellular location">
    <subcellularLocation>
        <location evidence="1">Cell membrane</location>
    </subcellularLocation>
</comment>
<dbReference type="RefSeq" id="WP_256833929.1">
    <property type="nucleotide sequence ID" value="NZ_CP063414.1"/>
</dbReference>
<dbReference type="AlphaFoldDB" id="A0AB38QXX0"/>
<dbReference type="SMART" id="SM00382">
    <property type="entry name" value="AAA"/>
    <property type="match status" value="1"/>
</dbReference>
<evidence type="ECO:0000256" key="3">
    <source>
        <dbReference type="ARBA" id="ARBA00022448"/>
    </source>
</evidence>
<accession>A0AB38QXX0</accession>
<dbReference type="PANTHER" id="PTHR42711">
    <property type="entry name" value="ABC TRANSPORTER ATP-BINDING PROTEIN"/>
    <property type="match status" value="1"/>
</dbReference>
<dbReference type="Proteomes" id="UP001058458">
    <property type="component" value="Chromosome"/>
</dbReference>
<dbReference type="GO" id="GO:0005524">
    <property type="term" value="F:ATP binding"/>
    <property type="evidence" value="ECO:0007669"/>
    <property type="project" value="UniProtKB-KW"/>
</dbReference>
<dbReference type="GO" id="GO:0005886">
    <property type="term" value="C:plasma membrane"/>
    <property type="evidence" value="ECO:0007669"/>
    <property type="project" value="UniProtKB-SubCell"/>
</dbReference>
<comment type="similarity">
    <text evidence="2">Belongs to the ABC transporter superfamily.</text>
</comment>
<evidence type="ECO:0000256" key="7">
    <source>
        <dbReference type="ARBA" id="ARBA00022967"/>
    </source>
</evidence>
<gene>
    <name evidence="10" type="ORF">IMI45_01690</name>
</gene>
<dbReference type="InterPro" id="IPR003439">
    <property type="entry name" value="ABC_transporter-like_ATP-bd"/>
</dbReference>
<dbReference type="Pfam" id="PF00005">
    <property type="entry name" value="ABC_tran"/>
    <property type="match status" value="1"/>
</dbReference>
<organism evidence="10 11">
    <name type="scientific">Parageobacillus thermoglucosidasius</name>
    <name type="common">Geobacillus thermoglucosidasius</name>
    <dbReference type="NCBI Taxonomy" id="1426"/>
    <lineage>
        <taxon>Bacteria</taxon>
        <taxon>Bacillati</taxon>
        <taxon>Bacillota</taxon>
        <taxon>Bacilli</taxon>
        <taxon>Bacillales</taxon>
        <taxon>Anoxybacillaceae</taxon>
        <taxon>Parageobacillus</taxon>
    </lineage>
</organism>
<dbReference type="SUPFAM" id="SSF52540">
    <property type="entry name" value="P-loop containing nucleoside triphosphate hydrolases"/>
    <property type="match status" value="1"/>
</dbReference>
<dbReference type="PROSITE" id="PS50893">
    <property type="entry name" value="ABC_TRANSPORTER_2"/>
    <property type="match status" value="1"/>
</dbReference>
<protein>
    <submittedName>
        <fullName evidence="10">ABC transporter ATP-binding protein</fullName>
    </submittedName>
</protein>
<keyword evidence="5" id="KW-0547">Nucleotide-binding</keyword>
<dbReference type="InterPro" id="IPR003593">
    <property type="entry name" value="AAA+_ATPase"/>
</dbReference>
<keyword evidence="4" id="KW-1003">Cell membrane</keyword>
<dbReference type="Pfam" id="PF13732">
    <property type="entry name" value="DrrA1-3_C"/>
    <property type="match status" value="1"/>
</dbReference>
<keyword evidence="8" id="KW-0472">Membrane</keyword>
<keyword evidence="6 10" id="KW-0067">ATP-binding</keyword>
<dbReference type="Gene3D" id="3.40.50.300">
    <property type="entry name" value="P-loop containing nucleotide triphosphate hydrolases"/>
    <property type="match status" value="1"/>
</dbReference>
<evidence type="ECO:0000256" key="8">
    <source>
        <dbReference type="ARBA" id="ARBA00023136"/>
    </source>
</evidence>